<keyword evidence="1" id="KW-0175">Coiled coil</keyword>
<evidence type="ECO:0000256" key="2">
    <source>
        <dbReference type="SAM" id="MobiDB-lite"/>
    </source>
</evidence>
<feature type="coiled-coil region" evidence="1">
    <location>
        <begin position="38"/>
        <end position="107"/>
    </location>
</feature>
<sequence>MSQGPNGANVDLIGIIPAEWEQLTKVKDKLIADAYVLNESLAAEKRSLERYAQRLADDGDSLRRDMDGLRADLRTSREDNKVLKGDNATLNEKNKALQERIKQLEAATIATGSTSAVTAKNEWAATVTLRSTQAHKRERSPSIELIENPNSCQIVKAEGTPPTAVTKLLDNTVSLSSLHVLPTPSTSHWVTHDNWEPERKRARLDSFSPLASVSSETPEAPYVYRRVHMATPPPSNPSSSNESVSKHTRNSPNEQAEAPFCLKPNADGASGEAEADSATPRHSLPSSITSAALNAIPALAIDPPPNAAPVSRVFLRQVYGGSQQALIQKVIESRNPSERKLRMLAFPHPDMNPAMPSAPGQPGLLYASRPEFLQESPWTMFRRWENEKKKLVWLYLGEYETAAGGRMSGEWFREQSAKFQDTWAQFLMNSSRETYMAVRARIALRQSGLIPTDDEADQALVAAEVIKIAARPSKKNKRKWEDANKDLHTVTKSDIIEAFSRGDEGISVVEMKCVKYDHVFANDMSTRLPDAPALMAEDRRAKLGQSTTKHKNSKAKRKPDSNDMETDGEPDSREENEEEESDAPHEPDGEQEECPALSYPGPVFRFGRPPPAGVTTTLVDDPHRPEGTETGPCTLSSSPSYSSIVRRIHSVWDPERGIRVQVLSQSSRTLPEGDIDAGEHQDCPSDAESTTLSMRSFYCD</sequence>
<feature type="region of interest" description="Disordered" evidence="2">
    <location>
        <begin position="541"/>
        <end position="640"/>
    </location>
</feature>
<feature type="region of interest" description="Disordered" evidence="2">
    <location>
        <begin position="665"/>
        <end position="689"/>
    </location>
</feature>
<dbReference type="InterPro" id="IPR046520">
    <property type="entry name" value="DUF6697"/>
</dbReference>
<feature type="region of interest" description="Disordered" evidence="2">
    <location>
        <begin position="228"/>
        <end position="285"/>
    </location>
</feature>
<name>A0A5C3KM63_COPMA</name>
<evidence type="ECO:0000259" key="3">
    <source>
        <dbReference type="Pfam" id="PF20411"/>
    </source>
</evidence>
<gene>
    <name evidence="4" type="ORF">FA15DRAFT_672877</name>
</gene>
<protein>
    <recommendedName>
        <fullName evidence="3">DUF6697 domain-containing protein</fullName>
    </recommendedName>
</protein>
<proteinExistence type="predicted"/>
<feature type="domain" description="DUF6697" evidence="3">
    <location>
        <begin position="310"/>
        <end position="525"/>
    </location>
</feature>
<evidence type="ECO:0000313" key="5">
    <source>
        <dbReference type="Proteomes" id="UP000307440"/>
    </source>
</evidence>
<dbReference type="AlphaFoldDB" id="A0A5C3KM63"/>
<accession>A0A5C3KM63</accession>
<organism evidence="4 5">
    <name type="scientific">Coprinopsis marcescibilis</name>
    <name type="common">Agaric fungus</name>
    <name type="synonym">Psathyrella marcescibilis</name>
    <dbReference type="NCBI Taxonomy" id="230819"/>
    <lineage>
        <taxon>Eukaryota</taxon>
        <taxon>Fungi</taxon>
        <taxon>Dikarya</taxon>
        <taxon>Basidiomycota</taxon>
        <taxon>Agaricomycotina</taxon>
        <taxon>Agaricomycetes</taxon>
        <taxon>Agaricomycetidae</taxon>
        <taxon>Agaricales</taxon>
        <taxon>Agaricineae</taxon>
        <taxon>Psathyrellaceae</taxon>
        <taxon>Coprinopsis</taxon>
    </lineage>
</organism>
<evidence type="ECO:0000313" key="4">
    <source>
        <dbReference type="EMBL" id="TFK21095.1"/>
    </source>
</evidence>
<dbReference type="Pfam" id="PF20411">
    <property type="entry name" value="DUF6697"/>
    <property type="match status" value="1"/>
</dbReference>
<dbReference type="STRING" id="230819.A0A5C3KM63"/>
<reference evidence="4 5" key="1">
    <citation type="journal article" date="2019" name="Nat. Ecol. Evol.">
        <title>Megaphylogeny resolves global patterns of mushroom evolution.</title>
        <authorList>
            <person name="Varga T."/>
            <person name="Krizsan K."/>
            <person name="Foldi C."/>
            <person name="Dima B."/>
            <person name="Sanchez-Garcia M."/>
            <person name="Sanchez-Ramirez S."/>
            <person name="Szollosi G.J."/>
            <person name="Szarkandi J.G."/>
            <person name="Papp V."/>
            <person name="Albert L."/>
            <person name="Andreopoulos W."/>
            <person name="Angelini C."/>
            <person name="Antonin V."/>
            <person name="Barry K.W."/>
            <person name="Bougher N.L."/>
            <person name="Buchanan P."/>
            <person name="Buyck B."/>
            <person name="Bense V."/>
            <person name="Catcheside P."/>
            <person name="Chovatia M."/>
            <person name="Cooper J."/>
            <person name="Damon W."/>
            <person name="Desjardin D."/>
            <person name="Finy P."/>
            <person name="Geml J."/>
            <person name="Haridas S."/>
            <person name="Hughes K."/>
            <person name="Justo A."/>
            <person name="Karasinski D."/>
            <person name="Kautmanova I."/>
            <person name="Kiss B."/>
            <person name="Kocsube S."/>
            <person name="Kotiranta H."/>
            <person name="LaButti K.M."/>
            <person name="Lechner B.E."/>
            <person name="Liimatainen K."/>
            <person name="Lipzen A."/>
            <person name="Lukacs Z."/>
            <person name="Mihaltcheva S."/>
            <person name="Morgado L.N."/>
            <person name="Niskanen T."/>
            <person name="Noordeloos M.E."/>
            <person name="Ohm R.A."/>
            <person name="Ortiz-Santana B."/>
            <person name="Ovrebo C."/>
            <person name="Racz N."/>
            <person name="Riley R."/>
            <person name="Savchenko A."/>
            <person name="Shiryaev A."/>
            <person name="Soop K."/>
            <person name="Spirin V."/>
            <person name="Szebenyi C."/>
            <person name="Tomsovsky M."/>
            <person name="Tulloss R.E."/>
            <person name="Uehling J."/>
            <person name="Grigoriev I.V."/>
            <person name="Vagvolgyi C."/>
            <person name="Papp T."/>
            <person name="Martin F.M."/>
            <person name="Miettinen O."/>
            <person name="Hibbett D.S."/>
            <person name="Nagy L.G."/>
        </authorList>
    </citation>
    <scope>NUCLEOTIDE SEQUENCE [LARGE SCALE GENOMIC DNA]</scope>
    <source>
        <strain evidence="4 5">CBS 121175</strain>
    </source>
</reference>
<dbReference type="OrthoDB" id="3265858at2759"/>
<dbReference type="EMBL" id="ML210278">
    <property type="protein sequence ID" value="TFK21095.1"/>
    <property type="molecule type" value="Genomic_DNA"/>
</dbReference>
<keyword evidence="5" id="KW-1185">Reference proteome</keyword>
<evidence type="ECO:0000256" key="1">
    <source>
        <dbReference type="SAM" id="Coils"/>
    </source>
</evidence>
<feature type="compositionally biased region" description="Acidic residues" evidence="2">
    <location>
        <begin position="562"/>
        <end position="581"/>
    </location>
</feature>
<dbReference type="Proteomes" id="UP000307440">
    <property type="component" value="Unassembled WGS sequence"/>
</dbReference>
<feature type="compositionally biased region" description="Basic residues" evidence="2">
    <location>
        <begin position="548"/>
        <end position="557"/>
    </location>
</feature>